<dbReference type="InterPro" id="IPR013761">
    <property type="entry name" value="SAM/pointed_sf"/>
</dbReference>
<dbReference type="GO" id="GO:0005524">
    <property type="term" value="F:ATP binding"/>
    <property type="evidence" value="ECO:0007669"/>
    <property type="project" value="UniProtKB-UniRule"/>
</dbReference>
<feature type="compositionally biased region" description="Low complexity" evidence="11">
    <location>
        <begin position="562"/>
        <end position="572"/>
    </location>
</feature>
<feature type="compositionally biased region" description="Basic and acidic residues" evidence="11">
    <location>
        <begin position="443"/>
        <end position="460"/>
    </location>
</feature>
<evidence type="ECO:0000256" key="3">
    <source>
        <dbReference type="ARBA" id="ARBA00022527"/>
    </source>
</evidence>
<feature type="compositionally biased region" description="Basic and acidic residues" evidence="11">
    <location>
        <begin position="529"/>
        <end position="554"/>
    </location>
</feature>
<dbReference type="PROSITE" id="PS50011">
    <property type="entry name" value="PROTEIN_KINASE_DOM"/>
    <property type="match status" value="1"/>
</dbReference>
<reference evidence="14 15" key="2">
    <citation type="submission" date="2016-08" db="EMBL/GenBank/DDBJ databases">
        <title>Pervasive Adenine N6-methylation of Active Genes in Fungi.</title>
        <authorList>
            <consortium name="DOE Joint Genome Institute"/>
            <person name="Mondo S.J."/>
            <person name="Dannebaum R.O."/>
            <person name="Kuo R.C."/>
            <person name="Labutti K."/>
            <person name="Haridas S."/>
            <person name="Kuo A."/>
            <person name="Salamov A."/>
            <person name="Ahrendt S.R."/>
            <person name="Lipzen A."/>
            <person name="Sullivan W."/>
            <person name="Andreopoulos W.B."/>
            <person name="Clum A."/>
            <person name="Lindquist E."/>
            <person name="Daum C."/>
            <person name="Ramamoorthy G.K."/>
            <person name="Gryganskyi A."/>
            <person name="Culley D."/>
            <person name="Magnuson J.K."/>
            <person name="James T.Y."/>
            <person name="O'Malley M.A."/>
            <person name="Stajich J.E."/>
            <person name="Spatafora J.W."/>
            <person name="Visel A."/>
            <person name="Grigoriev I.V."/>
        </authorList>
    </citation>
    <scope>NUCLEOTIDE SEQUENCE [LARGE SCALE GENOMIC DNA]</scope>
    <source>
        <strain evidence="15">finn</strain>
    </source>
</reference>
<sequence length="968" mass="110331">MSSTKTHKRKDSINHVSQIPVHRWNTNQVRIWLSENRLTPFVDIFEDNNVDGKYLLQLTHPILKDKFLITSYDDRAKILSALNRLSKGIFSIDEKAEKYILYKEKHANQQHTLSRRHSTENNNLSVPKLNTNFNNLSLNRNKSENNLKPIQLSATTPKPNNPQNVDDSIIGMYSNDIYGQDPMIKNYSETALPNFIEEEKIIHITKCPYSVVKHTKMINIEGICDATTLMKIILDTFDIGEPAIYWDLYITEEGSPLTENEVLWICKQNSTKYHNHYFLKKNNKMKFDPNFAPSTKLEKIFGTKPPEQFVHRKLNKYTNERPPSELITSNINKYFSEENNRKSLKMIYDEDSAEGNIIKPEDKPVLSNYNPINISPKSNNDKYLNNLNNPYTKFNTVDRMQKITTTPKISGNNDLYATIDRIPYKSNEKYNSPSKGSSLDKYSTIERERDRIYNNEKEFSGKSSSNRHLNGSGHKHHASEHIKYHHDGSNKESSSKSSPKPDKHISSKSKYGTIDRRKGDKYMHRHRRDSPSTERHRRDSPSTERHRRDSPSTERHRRQHSRSNSNNGGSNNKLLLSPDDNFKIGARKSSLNNPILTMPKPHTNSPLASTTKIEIKRATSPISPNFSPVDSSPSVHSSPKSSSSSASQSPKSSPVSSSPKKTSKDNKEKEKENDKPKEEKKSTVTTAPFKWKKGALIGSGSYGEVFLGMNQSNGELMAIKQVEFKDNGKADKFVQSLKQEIDILKDLHHKNIVQYYGSQSDEKYFDIFLEYVPGGSILSLLNNYGAFEELLIKNFIRQVLEGVNYLHEKGIVHRDIKGANILVDNKGIVKISDFGISKKVDENTVNMKSKMNNRTSFQGSIYWMAPEVIKQENYTGKADIWSIGCLVIEMITAKHPWEQLDQTAAIFKIGSNNKPPVPDGLSAELNDFITLTFEMDFNKRPSASKLLTHKFIMDEDEAVAAGAIEDSS</sequence>
<dbReference type="FunFam" id="1.10.510.10:FF:000571">
    <property type="entry name" value="Maternal embryonic leucine zipper kinase"/>
    <property type="match status" value="1"/>
</dbReference>
<feature type="compositionally biased region" description="Basic and acidic residues" evidence="11">
    <location>
        <begin position="479"/>
        <end position="505"/>
    </location>
</feature>
<dbReference type="InterPro" id="IPR011009">
    <property type="entry name" value="Kinase-like_dom_sf"/>
</dbReference>
<dbReference type="PROSITE" id="PS00107">
    <property type="entry name" value="PROTEIN_KINASE_ATP"/>
    <property type="match status" value="1"/>
</dbReference>
<dbReference type="Gene3D" id="1.10.150.50">
    <property type="entry name" value="Transcription Factor, Ets-1"/>
    <property type="match status" value="1"/>
</dbReference>
<dbReference type="PANTHER" id="PTHR11584">
    <property type="entry name" value="SERINE/THREONINE PROTEIN KINASE"/>
    <property type="match status" value="1"/>
</dbReference>
<dbReference type="SMART" id="SM00220">
    <property type="entry name" value="S_TKc"/>
    <property type="match status" value="1"/>
</dbReference>
<dbReference type="EC" id="2.7.11.25" evidence="2"/>
<dbReference type="InterPro" id="IPR000719">
    <property type="entry name" value="Prot_kinase_dom"/>
</dbReference>
<evidence type="ECO:0000256" key="7">
    <source>
        <dbReference type="ARBA" id="ARBA00022840"/>
    </source>
</evidence>
<dbReference type="FunFam" id="3.30.200.20:FF:000387">
    <property type="entry name" value="Serine/threonine-protein kinase STE11"/>
    <property type="match status" value="1"/>
</dbReference>
<dbReference type="SMART" id="SM00454">
    <property type="entry name" value="SAM"/>
    <property type="match status" value="1"/>
</dbReference>
<feature type="compositionally biased region" description="Low complexity" evidence="11">
    <location>
        <begin position="627"/>
        <end position="660"/>
    </location>
</feature>
<dbReference type="CDD" id="cd09487">
    <property type="entry name" value="SAM_superfamily"/>
    <property type="match status" value="1"/>
</dbReference>
<protein>
    <recommendedName>
        <fullName evidence="2">mitogen-activated protein kinase kinase kinase</fullName>
        <ecNumber evidence="2">2.7.11.25</ecNumber>
    </recommendedName>
</protein>
<organism evidence="14 15">
    <name type="scientific">Piromyces finnis</name>
    <dbReference type="NCBI Taxonomy" id="1754191"/>
    <lineage>
        <taxon>Eukaryota</taxon>
        <taxon>Fungi</taxon>
        <taxon>Fungi incertae sedis</taxon>
        <taxon>Chytridiomycota</taxon>
        <taxon>Chytridiomycota incertae sedis</taxon>
        <taxon>Neocallimastigomycetes</taxon>
        <taxon>Neocallimastigales</taxon>
        <taxon>Neocallimastigaceae</taxon>
        <taxon>Piromyces</taxon>
    </lineage>
</organism>
<evidence type="ECO:0000313" key="14">
    <source>
        <dbReference type="EMBL" id="ORX57908.1"/>
    </source>
</evidence>
<dbReference type="Proteomes" id="UP000193719">
    <property type="component" value="Unassembled WGS sequence"/>
</dbReference>
<dbReference type="InterPro" id="IPR008271">
    <property type="entry name" value="Ser/Thr_kinase_AS"/>
</dbReference>
<dbReference type="PROSITE" id="PS00108">
    <property type="entry name" value="PROTEIN_KINASE_ST"/>
    <property type="match status" value="1"/>
</dbReference>
<dbReference type="Gene3D" id="1.10.510.10">
    <property type="entry name" value="Transferase(Phosphotransferase) domain 1"/>
    <property type="match status" value="1"/>
</dbReference>
<keyword evidence="3" id="KW-0723">Serine/threonine-protein kinase</keyword>
<feature type="compositionally biased region" description="Basic and acidic residues" evidence="11">
    <location>
        <begin position="513"/>
        <end position="522"/>
    </location>
</feature>
<evidence type="ECO:0000256" key="10">
    <source>
        <dbReference type="PROSITE-ProRule" id="PRU10141"/>
    </source>
</evidence>
<dbReference type="AlphaFoldDB" id="A0A1Y1VKK0"/>
<keyword evidence="6 14" id="KW-0418">Kinase</keyword>
<dbReference type="STRING" id="1754191.A0A1Y1VKK0"/>
<evidence type="ECO:0000256" key="5">
    <source>
        <dbReference type="ARBA" id="ARBA00022741"/>
    </source>
</evidence>
<gene>
    <name evidence="14" type="ORF">BCR36DRAFT_318968</name>
</gene>
<comment type="caution">
    <text evidence="14">The sequence shown here is derived from an EMBL/GenBank/DDBJ whole genome shotgun (WGS) entry which is preliminary data.</text>
</comment>
<name>A0A1Y1VKK0_9FUNG</name>
<dbReference type="InterPro" id="IPR017441">
    <property type="entry name" value="Protein_kinase_ATP_BS"/>
</dbReference>
<feature type="region of interest" description="Disordered" evidence="11">
    <location>
        <begin position="426"/>
        <end position="685"/>
    </location>
</feature>
<feature type="domain" description="SAM" evidence="13">
    <location>
        <begin position="24"/>
        <end position="88"/>
    </location>
</feature>
<evidence type="ECO:0000259" key="13">
    <source>
        <dbReference type="PROSITE" id="PS50105"/>
    </source>
</evidence>
<accession>A0A1Y1VKK0</accession>
<evidence type="ECO:0000256" key="6">
    <source>
        <dbReference type="ARBA" id="ARBA00022777"/>
    </source>
</evidence>
<dbReference type="Pfam" id="PF07647">
    <property type="entry name" value="SAM_2"/>
    <property type="match status" value="1"/>
</dbReference>
<feature type="domain" description="Protein kinase" evidence="12">
    <location>
        <begin position="691"/>
        <end position="952"/>
    </location>
</feature>
<evidence type="ECO:0000256" key="8">
    <source>
        <dbReference type="ARBA" id="ARBA00047559"/>
    </source>
</evidence>
<evidence type="ECO:0000256" key="9">
    <source>
        <dbReference type="ARBA" id="ARBA00048329"/>
    </source>
</evidence>
<dbReference type="PROSITE" id="PS50105">
    <property type="entry name" value="SAM_DOMAIN"/>
    <property type="match status" value="1"/>
</dbReference>
<dbReference type="Pfam" id="PF00069">
    <property type="entry name" value="Pkinase"/>
    <property type="match status" value="1"/>
</dbReference>
<dbReference type="InterPro" id="IPR001660">
    <property type="entry name" value="SAM"/>
</dbReference>
<evidence type="ECO:0000256" key="11">
    <source>
        <dbReference type="SAM" id="MobiDB-lite"/>
    </source>
</evidence>
<feature type="compositionally biased region" description="Polar residues" evidence="11">
    <location>
        <begin position="429"/>
        <end position="441"/>
    </location>
</feature>
<proteinExistence type="inferred from homology"/>
<comment type="catalytic activity">
    <reaction evidence="8">
        <text>L-threonyl-[protein] + ATP = O-phospho-L-threonyl-[protein] + ADP + H(+)</text>
        <dbReference type="Rhea" id="RHEA:46608"/>
        <dbReference type="Rhea" id="RHEA-COMP:11060"/>
        <dbReference type="Rhea" id="RHEA-COMP:11605"/>
        <dbReference type="ChEBI" id="CHEBI:15378"/>
        <dbReference type="ChEBI" id="CHEBI:30013"/>
        <dbReference type="ChEBI" id="CHEBI:30616"/>
        <dbReference type="ChEBI" id="CHEBI:61977"/>
        <dbReference type="ChEBI" id="CHEBI:456216"/>
        <dbReference type="EC" id="2.7.11.25"/>
    </reaction>
</comment>
<keyword evidence="7 10" id="KW-0067">ATP-binding</keyword>
<dbReference type="PANTHER" id="PTHR11584:SF369">
    <property type="entry name" value="MITOGEN-ACTIVATED PROTEIN KINASE KINASE KINASE 19-RELATED"/>
    <property type="match status" value="1"/>
</dbReference>
<evidence type="ECO:0000256" key="2">
    <source>
        <dbReference type="ARBA" id="ARBA00012406"/>
    </source>
</evidence>
<evidence type="ECO:0000256" key="1">
    <source>
        <dbReference type="ARBA" id="ARBA00006529"/>
    </source>
</evidence>
<evidence type="ECO:0000259" key="12">
    <source>
        <dbReference type="PROSITE" id="PS50011"/>
    </source>
</evidence>
<evidence type="ECO:0000313" key="15">
    <source>
        <dbReference type="Proteomes" id="UP000193719"/>
    </source>
</evidence>
<reference evidence="14 15" key="1">
    <citation type="submission" date="2016-08" db="EMBL/GenBank/DDBJ databases">
        <title>Genomes of anaerobic fungi encode conserved fungal cellulosomes for biomass hydrolysis.</title>
        <authorList>
            <consortium name="DOE Joint Genome Institute"/>
            <person name="Haitjema C.H."/>
            <person name="Gilmore S.P."/>
            <person name="Henske J.K."/>
            <person name="Solomon K.V."/>
            <person name="De Groot R."/>
            <person name="Kuo A."/>
            <person name="Mondo S.J."/>
            <person name="Salamov A.A."/>
            <person name="Labutti K."/>
            <person name="Zhao Z."/>
            <person name="Chiniquy J."/>
            <person name="Barry K."/>
            <person name="Brewer H.M."/>
            <person name="Purvine S.O."/>
            <person name="Wright A.T."/>
            <person name="Boxma B."/>
            <person name="Van Alen T."/>
            <person name="Hackstein J.H."/>
            <person name="Baker S.E."/>
            <person name="Grigoriev I.V."/>
            <person name="O'Malley M.A."/>
        </authorList>
    </citation>
    <scope>NUCLEOTIDE SEQUENCE [LARGE SCALE GENOMIC DNA]</scope>
    <source>
        <strain evidence="15">finn</strain>
    </source>
</reference>
<evidence type="ECO:0000256" key="4">
    <source>
        <dbReference type="ARBA" id="ARBA00022679"/>
    </source>
</evidence>
<keyword evidence="15" id="KW-1185">Reference proteome</keyword>
<comment type="similarity">
    <text evidence="1">Belongs to the protein kinase superfamily. STE Ser/Thr protein kinase family. MAP kinase kinase kinase subfamily.</text>
</comment>
<feature type="binding site" evidence="10">
    <location>
        <position position="720"/>
    </location>
    <ligand>
        <name>ATP</name>
        <dbReference type="ChEBI" id="CHEBI:30616"/>
    </ligand>
</feature>
<feature type="compositionally biased region" description="Basic and acidic residues" evidence="11">
    <location>
        <begin position="662"/>
        <end position="682"/>
    </location>
</feature>
<dbReference type="OrthoDB" id="2150571at2759"/>
<dbReference type="Gene3D" id="3.30.200.20">
    <property type="entry name" value="Phosphorylase Kinase, domain 1"/>
    <property type="match status" value="1"/>
</dbReference>
<dbReference type="GO" id="GO:0004709">
    <property type="term" value="F:MAP kinase kinase kinase activity"/>
    <property type="evidence" value="ECO:0007669"/>
    <property type="project" value="UniProtKB-EC"/>
</dbReference>
<feature type="compositionally biased region" description="Polar residues" evidence="11">
    <location>
        <begin position="602"/>
        <end position="612"/>
    </location>
</feature>
<dbReference type="SUPFAM" id="SSF56112">
    <property type="entry name" value="Protein kinase-like (PK-like)"/>
    <property type="match status" value="1"/>
</dbReference>
<dbReference type="SUPFAM" id="SSF47769">
    <property type="entry name" value="SAM/Pointed domain"/>
    <property type="match status" value="1"/>
</dbReference>
<comment type="catalytic activity">
    <reaction evidence="9">
        <text>L-seryl-[protein] + ATP = O-phospho-L-seryl-[protein] + ADP + H(+)</text>
        <dbReference type="Rhea" id="RHEA:17989"/>
        <dbReference type="Rhea" id="RHEA-COMP:9863"/>
        <dbReference type="Rhea" id="RHEA-COMP:11604"/>
        <dbReference type="ChEBI" id="CHEBI:15378"/>
        <dbReference type="ChEBI" id="CHEBI:29999"/>
        <dbReference type="ChEBI" id="CHEBI:30616"/>
        <dbReference type="ChEBI" id="CHEBI:83421"/>
        <dbReference type="ChEBI" id="CHEBI:456216"/>
        <dbReference type="EC" id="2.7.11.25"/>
    </reaction>
</comment>
<keyword evidence="5 10" id="KW-0547">Nucleotide-binding</keyword>
<dbReference type="EMBL" id="MCFH01000005">
    <property type="protein sequence ID" value="ORX57908.1"/>
    <property type="molecule type" value="Genomic_DNA"/>
</dbReference>
<keyword evidence="4" id="KW-0808">Transferase</keyword>